<dbReference type="SMART" id="SM01190">
    <property type="entry name" value="EMP24_GP25L"/>
    <property type="match status" value="1"/>
</dbReference>
<accession>A0AAW0FMM6</accession>
<evidence type="ECO:0000313" key="11">
    <source>
        <dbReference type="EMBL" id="KAK7681981.1"/>
    </source>
</evidence>
<evidence type="ECO:0000256" key="3">
    <source>
        <dbReference type="ARBA" id="ARBA00022692"/>
    </source>
</evidence>
<comment type="similarity">
    <text evidence="2 8">Belongs to the EMP24/GP25L family.</text>
</comment>
<evidence type="ECO:0000256" key="5">
    <source>
        <dbReference type="ARBA" id="ARBA00022989"/>
    </source>
</evidence>
<evidence type="ECO:0000256" key="1">
    <source>
        <dbReference type="ARBA" id="ARBA00004479"/>
    </source>
</evidence>
<dbReference type="InterPro" id="IPR015720">
    <property type="entry name" value="Emp24-like"/>
</dbReference>
<keyword evidence="5 9" id="KW-1133">Transmembrane helix</keyword>
<keyword evidence="4" id="KW-0732">Signal</keyword>
<dbReference type="SUPFAM" id="SSF101576">
    <property type="entry name" value="Supernatant protein factor (SPF), C-terminal domain"/>
    <property type="match status" value="1"/>
</dbReference>
<evidence type="ECO:0000256" key="9">
    <source>
        <dbReference type="SAM" id="Phobius"/>
    </source>
</evidence>
<evidence type="ECO:0000256" key="6">
    <source>
        <dbReference type="ARBA" id="ARBA00023136"/>
    </source>
</evidence>
<dbReference type="InterPro" id="IPR009038">
    <property type="entry name" value="GOLD_dom"/>
</dbReference>
<proteinExistence type="inferred from homology"/>
<keyword evidence="6 9" id="KW-0472">Membrane</keyword>
<sequence>MPGFGCWHAYTFTPACSAALTDSLDTDTTQRKPAGMAAFSVFLSCLFYVLLVVISHVSATALTTAIGPNERLCFYADVDKAGEKIGFYFAVQSGGSFDIDFEVKDPNDRILLDGTRERQGDFVLTANTVGEYAFCFENDMSTLTEKLIDFDIMVESEPRRDPPAKPGQVADQTSALEESIFKLNGMLLNIKRTQKYFHTRENRGFDIVKSTMNRLFWYAVLESLGVVGIAALQVYVLQTFFTKTGKRYKV</sequence>
<keyword evidence="12" id="KW-1185">Reference proteome</keyword>
<dbReference type="Pfam" id="PF01105">
    <property type="entry name" value="EMP24_GP25L"/>
    <property type="match status" value="1"/>
</dbReference>
<name>A0AAW0FMM6_9APHY</name>
<organism evidence="11 12">
    <name type="scientific">Cerrena zonata</name>
    <dbReference type="NCBI Taxonomy" id="2478898"/>
    <lineage>
        <taxon>Eukaryota</taxon>
        <taxon>Fungi</taxon>
        <taxon>Dikarya</taxon>
        <taxon>Basidiomycota</taxon>
        <taxon>Agaricomycotina</taxon>
        <taxon>Agaricomycetes</taxon>
        <taxon>Polyporales</taxon>
        <taxon>Cerrenaceae</taxon>
        <taxon>Cerrena</taxon>
    </lineage>
</organism>
<evidence type="ECO:0000256" key="4">
    <source>
        <dbReference type="ARBA" id="ARBA00022729"/>
    </source>
</evidence>
<keyword evidence="3 8" id="KW-0812">Transmembrane</keyword>
<dbReference type="EMBL" id="JASBNA010000038">
    <property type="protein sequence ID" value="KAK7681981.1"/>
    <property type="molecule type" value="Genomic_DNA"/>
</dbReference>
<dbReference type="PANTHER" id="PTHR22811">
    <property type="entry name" value="TRANSMEMBRANE EMP24 DOMAIN-CONTAINING PROTEIN"/>
    <property type="match status" value="1"/>
</dbReference>
<dbReference type="Proteomes" id="UP001385951">
    <property type="component" value="Unassembled WGS sequence"/>
</dbReference>
<evidence type="ECO:0000313" key="12">
    <source>
        <dbReference type="Proteomes" id="UP001385951"/>
    </source>
</evidence>
<feature type="domain" description="GOLD" evidence="10">
    <location>
        <begin position="71"/>
        <end position="154"/>
    </location>
</feature>
<comment type="subcellular location">
    <subcellularLocation>
        <location evidence="7">Endomembrane system</location>
        <topology evidence="7">Single-pass membrane protein</topology>
    </subcellularLocation>
    <subcellularLocation>
        <location evidence="1 8">Membrane</location>
        <topology evidence="1 8">Single-pass type I membrane protein</topology>
    </subcellularLocation>
</comment>
<feature type="transmembrane region" description="Helical" evidence="9">
    <location>
        <begin position="215"/>
        <end position="236"/>
    </location>
</feature>
<reference evidence="11 12" key="1">
    <citation type="submission" date="2022-09" db="EMBL/GenBank/DDBJ databases">
        <authorList>
            <person name="Palmer J.M."/>
        </authorList>
    </citation>
    <scope>NUCLEOTIDE SEQUENCE [LARGE SCALE GENOMIC DNA]</scope>
    <source>
        <strain evidence="11 12">DSM 7382</strain>
    </source>
</reference>
<dbReference type="PROSITE" id="PS50866">
    <property type="entry name" value="GOLD"/>
    <property type="match status" value="1"/>
</dbReference>
<evidence type="ECO:0000256" key="8">
    <source>
        <dbReference type="RuleBase" id="RU003827"/>
    </source>
</evidence>
<protein>
    <recommendedName>
        <fullName evidence="10">GOLD domain-containing protein</fullName>
    </recommendedName>
</protein>
<evidence type="ECO:0000256" key="7">
    <source>
        <dbReference type="ARBA" id="ARBA00037847"/>
    </source>
</evidence>
<dbReference type="InterPro" id="IPR036598">
    <property type="entry name" value="GOLD_dom_sf"/>
</dbReference>
<evidence type="ECO:0000259" key="10">
    <source>
        <dbReference type="PROSITE" id="PS50866"/>
    </source>
</evidence>
<comment type="caution">
    <text evidence="11">The sequence shown here is derived from an EMBL/GenBank/DDBJ whole genome shotgun (WGS) entry which is preliminary data.</text>
</comment>
<dbReference type="GO" id="GO:0012505">
    <property type="term" value="C:endomembrane system"/>
    <property type="evidence" value="ECO:0007669"/>
    <property type="project" value="UniProtKB-SubCell"/>
</dbReference>
<gene>
    <name evidence="11" type="ORF">QCA50_014944</name>
</gene>
<feature type="transmembrane region" description="Helical" evidence="9">
    <location>
        <begin position="34"/>
        <end position="54"/>
    </location>
</feature>
<evidence type="ECO:0000256" key="2">
    <source>
        <dbReference type="ARBA" id="ARBA00007104"/>
    </source>
</evidence>
<dbReference type="GO" id="GO:0016020">
    <property type="term" value="C:membrane"/>
    <property type="evidence" value="ECO:0007669"/>
    <property type="project" value="UniProtKB-SubCell"/>
</dbReference>
<dbReference type="AlphaFoldDB" id="A0AAW0FMM6"/>